<reference evidence="3 4" key="1">
    <citation type="submission" date="2017-06" db="EMBL/GenBank/DDBJ databases">
        <authorList>
            <person name="Kim H.J."/>
            <person name="Triplett B.A."/>
        </authorList>
    </citation>
    <scope>NUCLEOTIDE SEQUENCE [LARGE SCALE GENOMIC DNA]</scope>
    <source>
        <strain evidence="3 4">DSM 44272</strain>
    </source>
</reference>
<dbReference type="InterPro" id="IPR001638">
    <property type="entry name" value="Solute-binding_3/MltF_N"/>
</dbReference>
<dbReference type="RefSeq" id="WP_089334561.1">
    <property type="nucleotide sequence ID" value="NZ_FZNO01000001.1"/>
</dbReference>
<keyword evidence="1" id="KW-0732">Signal</keyword>
<feature type="domain" description="Solute-binding protein family 3/N-terminal" evidence="2">
    <location>
        <begin position="78"/>
        <end position="309"/>
    </location>
</feature>
<evidence type="ECO:0000313" key="4">
    <source>
        <dbReference type="Proteomes" id="UP000198403"/>
    </source>
</evidence>
<dbReference type="SMART" id="SM00062">
    <property type="entry name" value="PBPb"/>
    <property type="match status" value="1"/>
</dbReference>
<dbReference type="PROSITE" id="PS51257">
    <property type="entry name" value="PROKAR_LIPOPROTEIN"/>
    <property type="match status" value="1"/>
</dbReference>
<dbReference type="PANTHER" id="PTHR35936:SF17">
    <property type="entry name" value="ARGININE-BINDING EXTRACELLULAR PROTEIN ARTP"/>
    <property type="match status" value="1"/>
</dbReference>
<keyword evidence="4" id="KW-1185">Reference proteome</keyword>
<sequence length="323" mass="33296">MRTRLLTAVPALGLAVVGVLTGCGARVDNPGAAGATTPPACQTEEVPEGDPLAAPPLPTQEVDPALAGLVSEETTAQPVVLGVAPDLPPVNFEKDGEQRGFEPDLLRAAGERLGVTIEFQMLQNPLAAYSAGQVDGIAGFFNDTKERQEVGSFVDYVNASVSTVVAHCNPLGIVEAADLCGRKVTAAVGTVQLLQITDAAAPGSLIALCEEAGEEPPVPVQADTSVSAVQTLSAGRADAMVIDAPIALNVVQQSAGALSIGYTETLPNPVGVMLNKKFDAELIPALEQAYQSLVDDGTYTEILEAYGMVTGHVDEITVNRGEA</sequence>
<proteinExistence type="predicted"/>
<evidence type="ECO:0000256" key="1">
    <source>
        <dbReference type="ARBA" id="ARBA00022729"/>
    </source>
</evidence>
<dbReference type="Pfam" id="PF00497">
    <property type="entry name" value="SBP_bac_3"/>
    <property type="match status" value="1"/>
</dbReference>
<dbReference type="Gene3D" id="3.40.190.10">
    <property type="entry name" value="Periplasmic binding protein-like II"/>
    <property type="match status" value="2"/>
</dbReference>
<dbReference type="SUPFAM" id="SSF53850">
    <property type="entry name" value="Periplasmic binding protein-like II"/>
    <property type="match status" value="1"/>
</dbReference>
<accession>A0A238ULE0</accession>
<dbReference type="EMBL" id="FZNO01000001">
    <property type="protein sequence ID" value="SNR22936.1"/>
    <property type="molecule type" value="Genomic_DNA"/>
</dbReference>
<evidence type="ECO:0000259" key="2">
    <source>
        <dbReference type="SMART" id="SM00062"/>
    </source>
</evidence>
<name>A0A238ULE0_9ACTN</name>
<dbReference type="OrthoDB" id="4633994at2"/>
<organism evidence="3 4">
    <name type="scientific">Blastococcus mobilis</name>
    <dbReference type="NCBI Taxonomy" id="1938746"/>
    <lineage>
        <taxon>Bacteria</taxon>
        <taxon>Bacillati</taxon>
        <taxon>Actinomycetota</taxon>
        <taxon>Actinomycetes</taxon>
        <taxon>Geodermatophilales</taxon>
        <taxon>Geodermatophilaceae</taxon>
        <taxon>Blastococcus</taxon>
    </lineage>
</organism>
<dbReference type="Proteomes" id="UP000198403">
    <property type="component" value="Unassembled WGS sequence"/>
</dbReference>
<gene>
    <name evidence="3" type="ORF">SAMN06272737_10116</name>
</gene>
<evidence type="ECO:0000313" key="3">
    <source>
        <dbReference type="EMBL" id="SNR22936.1"/>
    </source>
</evidence>
<dbReference type="PANTHER" id="PTHR35936">
    <property type="entry name" value="MEMBRANE-BOUND LYTIC MUREIN TRANSGLYCOSYLASE F"/>
    <property type="match status" value="1"/>
</dbReference>
<protein>
    <submittedName>
        <fullName evidence="3">Amino acid ABC transporter substrate-binding protein, PAAT family</fullName>
    </submittedName>
</protein>
<dbReference type="AlphaFoldDB" id="A0A238ULE0"/>